<accession>A0ABR9XTJ1</accession>
<name>A0ABR9XTJ1_9CHLB</name>
<dbReference type="SUPFAM" id="SSF101327">
    <property type="entry name" value="YgfB-like"/>
    <property type="match status" value="1"/>
</dbReference>
<dbReference type="RefSeq" id="WP_148037619.1">
    <property type="nucleotide sequence ID" value="NZ_JABVZQ010000012.1"/>
</dbReference>
<dbReference type="Proteomes" id="UP000619838">
    <property type="component" value="Unassembled WGS sequence"/>
</dbReference>
<protein>
    <submittedName>
        <fullName evidence="1">UPF0149 family protein</fullName>
    </submittedName>
</protein>
<keyword evidence="2" id="KW-1185">Reference proteome</keyword>
<dbReference type="Gene3D" id="1.20.120.740">
    <property type="entry name" value="YgfB uncharacterised protein family UPF0149, PF03695"/>
    <property type="match status" value="1"/>
</dbReference>
<evidence type="ECO:0000313" key="1">
    <source>
        <dbReference type="EMBL" id="MBF0637178.1"/>
    </source>
</evidence>
<evidence type="ECO:0000313" key="2">
    <source>
        <dbReference type="Proteomes" id="UP000619838"/>
    </source>
</evidence>
<proteinExistence type="predicted"/>
<dbReference type="InterPro" id="IPR036255">
    <property type="entry name" value="YgfB-like_sf"/>
</dbReference>
<gene>
    <name evidence="1" type="ORF">INT08_08345</name>
</gene>
<organism evidence="1 2">
    <name type="scientific">Prosthecochloris ethylica</name>
    <dbReference type="NCBI Taxonomy" id="2743976"/>
    <lineage>
        <taxon>Bacteria</taxon>
        <taxon>Pseudomonadati</taxon>
        <taxon>Chlorobiota</taxon>
        <taxon>Chlorobiia</taxon>
        <taxon>Chlorobiales</taxon>
        <taxon>Chlorobiaceae</taxon>
        <taxon>Prosthecochloris</taxon>
    </lineage>
</organism>
<dbReference type="EMBL" id="JADGII010000013">
    <property type="protein sequence ID" value="MBF0637178.1"/>
    <property type="molecule type" value="Genomic_DNA"/>
</dbReference>
<sequence length="201" mass="22665">MISPQNLGTPLSSDELLRLEDFLVSSRTSDNAMSIDMLDGYLTAVAVGPDTLLPDQWLPYVWGLEDDAPPEFASEDEAGEIMGLLLRHMNSIVRLFIENPDSFLPLYERCSFEEESDRDLAAESWAYAFAMGIELSRESWRPLFDDDEAYGLLLPIFIVGGIGDEWDRIGDDETGEWRDALPEAVVGIYEYWVARQAEDGE</sequence>
<reference evidence="1 2" key="1">
    <citation type="journal article" date="2020" name="Microorganisms">
        <title>Simultaneous Genome Sequencing of Prosthecochloris ethylica and Desulfuromonas acetoxidans within a Syntrophic Mixture Reveals Unique Pili and Protein Interactions.</title>
        <authorList>
            <person name="Kyndt J.A."/>
            <person name="Van Beeumen J.J."/>
            <person name="Meyer T.E."/>
        </authorList>
    </citation>
    <scope>NUCLEOTIDE SEQUENCE [LARGE SCALE GENOMIC DNA]</scope>
    <source>
        <strain evidence="1 2">N3</strain>
    </source>
</reference>
<dbReference type="Pfam" id="PF03695">
    <property type="entry name" value="UPF0149"/>
    <property type="match status" value="1"/>
</dbReference>
<dbReference type="NCBIfam" id="TIGR02292">
    <property type="entry name" value="ygfB_yecA"/>
    <property type="match status" value="1"/>
</dbReference>
<dbReference type="InterPro" id="IPR011978">
    <property type="entry name" value="YgfB-like"/>
</dbReference>
<comment type="caution">
    <text evidence="1">The sequence shown here is derived from an EMBL/GenBank/DDBJ whole genome shotgun (WGS) entry which is preliminary data.</text>
</comment>